<reference evidence="1 2" key="1">
    <citation type="submission" date="2019-09" db="EMBL/GenBank/DDBJ databases">
        <authorList>
            <person name="Chandra G."/>
            <person name="Truman W A."/>
        </authorList>
    </citation>
    <scope>NUCLEOTIDE SEQUENCE [LARGE SCALE GENOMIC DNA]</scope>
    <source>
        <strain evidence="1">PS723</strain>
    </source>
</reference>
<protein>
    <recommendedName>
        <fullName evidence="3">FAD dependent oxidoreductase domain-containing protein</fullName>
    </recommendedName>
</protein>
<accession>A0A5E7FG66</accession>
<dbReference type="EMBL" id="CABVHY010000036">
    <property type="protein sequence ID" value="VVO37914.1"/>
    <property type="molecule type" value="Genomic_DNA"/>
</dbReference>
<sequence length="76" mass="8393">MRPFWLEQALKYDPSASCEPLQADTSTDVCIVGGGYTGLWAAIRRKERAEDHGHRPRHLDVRLARFAAAAGKADKG</sequence>
<dbReference type="SUPFAM" id="SSF51905">
    <property type="entry name" value="FAD/NAD(P)-binding domain"/>
    <property type="match status" value="1"/>
</dbReference>
<gene>
    <name evidence="1" type="ORF">PS723_05540</name>
</gene>
<dbReference type="InterPro" id="IPR036188">
    <property type="entry name" value="FAD/NAD-bd_sf"/>
</dbReference>
<evidence type="ECO:0000313" key="2">
    <source>
        <dbReference type="Proteomes" id="UP000379480"/>
    </source>
</evidence>
<dbReference type="Proteomes" id="UP000379480">
    <property type="component" value="Unassembled WGS sequence"/>
</dbReference>
<evidence type="ECO:0000313" key="1">
    <source>
        <dbReference type="EMBL" id="VVO37914.1"/>
    </source>
</evidence>
<evidence type="ECO:0008006" key="3">
    <source>
        <dbReference type="Google" id="ProtNLM"/>
    </source>
</evidence>
<proteinExistence type="predicted"/>
<organism evidence="1 2">
    <name type="scientific">Pseudomonas fluorescens</name>
    <dbReference type="NCBI Taxonomy" id="294"/>
    <lineage>
        <taxon>Bacteria</taxon>
        <taxon>Pseudomonadati</taxon>
        <taxon>Pseudomonadota</taxon>
        <taxon>Gammaproteobacteria</taxon>
        <taxon>Pseudomonadales</taxon>
        <taxon>Pseudomonadaceae</taxon>
        <taxon>Pseudomonas</taxon>
    </lineage>
</organism>
<name>A0A5E7FG66_PSEFL</name>
<dbReference type="AlphaFoldDB" id="A0A5E7FG66"/>